<dbReference type="GO" id="GO:0051286">
    <property type="term" value="C:cell tip"/>
    <property type="evidence" value="ECO:0007669"/>
    <property type="project" value="TreeGrafter"/>
</dbReference>
<feature type="compositionally biased region" description="Low complexity" evidence="3">
    <location>
        <begin position="409"/>
        <end position="425"/>
    </location>
</feature>
<dbReference type="SMART" id="SM00326">
    <property type="entry name" value="SH3"/>
    <property type="match status" value="1"/>
</dbReference>
<feature type="compositionally biased region" description="Pro residues" evidence="3">
    <location>
        <begin position="584"/>
        <end position="595"/>
    </location>
</feature>
<dbReference type="PANTHER" id="PTHR47775:SF1">
    <property type="entry name" value="BUD SITE SELECTION PROTEIN 14"/>
    <property type="match status" value="1"/>
</dbReference>
<feature type="compositionally biased region" description="Polar residues" evidence="3">
    <location>
        <begin position="342"/>
        <end position="362"/>
    </location>
</feature>
<dbReference type="PROSITE" id="PS50002">
    <property type="entry name" value="SH3"/>
    <property type="match status" value="1"/>
</dbReference>
<feature type="region of interest" description="Disordered" evidence="3">
    <location>
        <begin position="142"/>
        <end position="635"/>
    </location>
</feature>
<feature type="compositionally biased region" description="Pro residues" evidence="3">
    <location>
        <begin position="604"/>
        <end position="614"/>
    </location>
</feature>
<feature type="compositionally biased region" description="Low complexity" evidence="3">
    <location>
        <begin position="549"/>
        <end position="571"/>
    </location>
</feature>
<dbReference type="FunFam" id="2.30.30.40:FF:000035">
    <property type="entry name" value="SH3 domain containing protein"/>
    <property type="match status" value="1"/>
</dbReference>
<organism evidence="5 6">
    <name type="scientific">Patellaria atrata CBS 101060</name>
    <dbReference type="NCBI Taxonomy" id="1346257"/>
    <lineage>
        <taxon>Eukaryota</taxon>
        <taxon>Fungi</taxon>
        <taxon>Dikarya</taxon>
        <taxon>Ascomycota</taxon>
        <taxon>Pezizomycotina</taxon>
        <taxon>Dothideomycetes</taxon>
        <taxon>Dothideomycetes incertae sedis</taxon>
        <taxon>Patellariales</taxon>
        <taxon>Patellariaceae</taxon>
        <taxon>Patellaria</taxon>
    </lineage>
</organism>
<protein>
    <recommendedName>
        <fullName evidence="4">SH3 domain-containing protein</fullName>
    </recommendedName>
</protein>
<feature type="compositionally biased region" description="Polar residues" evidence="3">
    <location>
        <begin position="462"/>
        <end position="489"/>
    </location>
</feature>
<dbReference type="Pfam" id="PF00018">
    <property type="entry name" value="SH3_1"/>
    <property type="match status" value="1"/>
</dbReference>
<name>A0A9P4S987_9PEZI</name>
<evidence type="ECO:0000259" key="4">
    <source>
        <dbReference type="PROSITE" id="PS50002"/>
    </source>
</evidence>
<dbReference type="SUPFAM" id="SSF50044">
    <property type="entry name" value="SH3-domain"/>
    <property type="match status" value="1"/>
</dbReference>
<dbReference type="OrthoDB" id="196165at2759"/>
<comment type="caution">
    <text evidence="5">The sequence shown here is derived from an EMBL/GenBank/DDBJ whole genome shotgun (WGS) entry which is preliminary data.</text>
</comment>
<evidence type="ECO:0000313" key="5">
    <source>
        <dbReference type="EMBL" id="KAF2838204.1"/>
    </source>
</evidence>
<dbReference type="InterPro" id="IPR001452">
    <property type="entry name" value="SH3_domain"/>
</dbReference>
<sequence>MADDGGDDDMDDDMMDKISSSPSIDDEDIDFEFVYALHTFVATVEGQANATKGDTMVLLDDSNSYWWLVRVVKDGSIGYLPAEHIETPTERLARLNKHRNIDLSATMLGDTAEKSKNPLKKAMRRRNAKTVVFVAPTYYEPSDYDYSSDEDEENDELWGGPQPQEQEAHSNQEAEQDEITSAEPQKAATIKDSKADANILNDTENKPKDENGEMGVRTSNEMFDREYNNHGKSRMGTVRNTDSFFKDDTVETRKITLTPNILRDDSSGSIPRSSDSKERSASFDSLEKASVAPEKEDKKRKEKKSGMLSGLFKRKEKKAKSGAADGPSSEKQSEEYARESPTKFSSEENSPIERVSTSTSDTLGERTDKPQRHPSKGKLQKAHPESILKSRSTVQPTDGPRTDSPAQVTTGPSAPNGAPASSAGTLSPEVHPKPVPISQYRRSADAQQQKGKPRMVLDVSDSDGSPDNQTTTNPFTNPSYQEQQGPTSQSEEDRAERLSESPVEISPVDNDRAPDARRPPALMIDTSSQEEPEISPVSPASTSSLLEISAPQSTDLASSSSSGTVTGPQSTAPSQQQKESYTFPPAPNRSPPQPQQAPIAPVQHPAPSPSPPPSVSVSSTSNSRKEWSDSSLRHYLDDGSEIRDMLLLIRDTSDFVPVGPNDPLATAMFGDERARVDAMQKDLDAMMSGLMGRKRLKKKTSATQHSIPVRGRS</sequence>
<dbReference type="Proteomes" id="UP000799429">
    <property type="component" value="Unassembled WGS sequence"/>
</dbReference>
<reference evidence="5" key="1">
    <citation type="journal article" date="2020" name="Stud. Mycol.">
        <title>101 Dothideomycetes genomes: a test case for predicting lifestyles and emergence of pathogens.</title>
        <authorList>
            <person name="Haridas S."/>
            <person name="Albert R."/>
            <person name="Binder M."/>
            <person name="Bloem J."/>
            <person name="Labutti K."/>
            <person name="Salamov A."/>
            <person name="Andreopoulos B."/>
            <person name="Baker S."/>
            <person name="Barry K."/>
            <person name="Bills G."/>
            <person name="Bluhm B."/>
            <person name="Cannon C."/>
            <person name="Castanera R."/>
            <person name="Culley D."/>
            <person name="Daum C."/>
            <person name="Ezra D."/>
            <person name="Gonzalez J."/>
            <person name="Henrissat B."/>
            <person name="Kuo A."/>
            <person name="Liang C."/>
            <person name="Lipzen A."/>
            <person name="Lutzoni F."/>
            <person name="Magnuson J."/>
            <person name="Mondo S."/>
            <person name="Nolan M."/>
            <person name="Ohm R."/>
            <person name="Pangilinan J."/>
            <person name="Park H.-J."/>
            <person name="Ramirez L."/>
            <person name="Alfaro M."/>
            <person name="Sun H."/>
            <person name="Tritt A."/>
            <person name="Yoshinaga Y."/>
            <person name="Zwiers L.-H."/>
            <person name="Turgeon B."/>
            <person name="Goodwin S."/>
            <person name="Spatafora J."/>
            <person name="Crous P."/>
            <person name="Grigoriev I."/>
        </authorList>
    </citation>
    <scope>NUCLEOTIDE SEQUENCE</scope>
    <source>
        <strain evidence="5">CBS 101060</strain>
    </source>
</reference>
<feature type="compositionally biased region" description="Basic and acidic residues" evidence="3">
    <location>
        <begin position="509"/>
        <end position="518"/>
    </location>
</feature>
<feature type="domain" description="SH3" evidence="4">
    <location>
        <begin position="29"/>
        <end position="90"/>
    </location>
</feature>
<gene>
    <name evidence="5" type="ORF">M501DRAFT_1005063</name>
</gene>
<feature type="compositionally biased region" description="Acidic residues" evidence="3">
    <location>
        <begin position="1"/>
        <end position="14"/>
    </location>
</feature>
<feature type="compositionally biased region" description="Basic and acidic residues" evidence="3">
    <location>
        <begin position="331"/>
        <end position="341"/>
    </location>
</feature>
<evidence type="ECO:0000313" key="6">
    <source>
        <dbReference type="Proteomes" id="UP000799429"/>
    </source>
</evidence>
<evidence type="ECO:0000256" key="2">
    <source>
        <dbReference type="PROSITE-ProRule" id="PRU00192"/>
    </source>
</evidence>
<accession>A0A9P4S987</accession>
<dbReference type="GO" id="GO:0030950">
    <property type="term" value="P:establishment or maintenance of actin cytoskeleton polarity"/>
    <property type="evidence" value="ECO:0007669"/>
    <property type="project" value="TreeGrafter"/>
</dbReference>
<keyword evidence="1 2" id="KW-0728">SH3 domain</keyword>
<dbReference type="InterPro" id="IPR053039">
    <property type="entry name" value="Polarity_Bud-Selection_Reg"/>
</dbReference>
<feature type="compositionally biased region" description="Basic and acidic residues" evidence="3">
    <location>
        <begin position="623"/>
        <end position="635"/>
    </location>
</feature>
<evidence type="ECO:0000256" key="1">
    <source>
        <dbReference type="ARBA" id="ARBA00022443"/>
    </source>
</evidence>
<keyword evidence="6" id="KW-1185">Reference proteome</keyword>
<feature type="compositionally biased region" description="Basic and acidic residues" evidence="3">
    <location>
        <begin position="244"/>
        <end position="254"/>
    </location>
</feature>
<dbReference type="Gene3D" id="2.30.30.40">
    <property type="entry name" value="SH3 Domains"/>
    <property type="match status" value="1"/>
</dbReference>
<dbReference type="AlphaFoldDB" id="A0A9P4S987"/>
<feature type="compositionally biased region" description="Basic and acidic residues" evidence="3">
    <location>
        <begin position="274"/>
        <end position="299"/>
    </location>
</feature>
<evidence type="ECO:0000256" key="3">
    <source>
        <dbReference type="SAM" id="MobiDB-lite"/>
    </source>
</evidence>
<dbReference type="InterPro" id="IPR036028">
    <property type="entry name" value="SH3-like_dom_sf"/>
</dbReference>
<dbReference type="GO" id="GO:0015630">
    <property type="term" value="C:microtubule cytoskeleton"/>
    <property type="evidence" value="ECO:0007669"/>
    <property type="project" value="TreeGrafter"/>
</dbReference>
<feature type="compositionally biased region" description="Basic residues" evidence="3">
    <location>
        <begin position="372"/>
        <end position="381"/>
    </location>
</feature>
<dbReference type="PANTHER" id="PTHR47775">
    <property type="entry name" value="BUD SITE SELECTION PROTEIN 14"/>
    <property type="match status" value="1"/>
</dbReference>
<feature type="region of interest" description="Disordered" evidence="3">
    <location>
        <begin position="1"/>
        <end position="23"/>
    </location>
</feature>
<dbReference type="GO" id="GO:0008104">
    <property type="term" value="P:intracellular protein localization"/>
    <property type="evidence" value="ECO:0007669"/>
    <property type="project" value="TreeGrafter"/>
</dbReference>
<dbReference type="EMBL" id="MU006097">
    <property type="protein sequence ID" value="KAF2838204.1"/>
    <property type="molecule type" value="Genomic_DNA"/>
</dbReference>
<feature type="compositionally biased region" description="Acidic residues" evidence="3">
    <location>
        <begin position="142"/>
        <end position="156"/>
    </location>
</feature>
<proteinExistence type="predicted"/>